<sequence>MLFLDFEDSIATLEAELAELRHGGGGEDEARLAARIDRQLEGLYARLTPWQTVQVARHPDRPSARDVVRTLGGGFLALAGDRAESDSRHAEAGVARVHDHGVVLIGHSRAPDAAALRKTARLLRLAERFRLPAILVADGGCDDAQALAACLDAALDLRVPLIAVVAGAVAGPGAALPLAADAVLMLEHACLSAVTPEDAARAHWTAGGDAARAHAAAAEALHLTAKALAAQGLVDAVVDEPTGGAHRHPRAAIAAIAAAVLARLDAARLLEGGLLRAKRRERLAGFGRG</sequence>
<dbReference type="InterPro" id="IPR029045">
    <property type="entry name" value="ClpP/crotonase-like_dom_sf"/>
</dbReference>
<evidence type="ECO:0000256" key="10">
    <source>
        <dbReference type="ARBA" id="ARBA00049152"/>
    </source>
</evidence>
<dbReference type="GO" id="GO:0003989">
    <property type="term" value="F:acetyl-CoA carboxylase activity"/>
    <property type="evidence" value="ECO:0007669"/>
    <property type="project" value="InterPro"/>
</dbReference>
<evidence type="ECO:0000256" key="6">
    <source>
        <dbReference type="ARBA" id="ARBA00022832"/>
    </source>
</evidence>
<dbReference type="EMBL" id="FLUO01000002">
    <property type="protein sequence ID" value="SBW11424.1"/>
    <property type="molecule type" value="Genomic_DNA"/>
</dbReference>
<dbReference type="SUPFAM" id="SSF52096">
    <property type="entry name" value="ClpP/crotonase"/>
    <property type="match status" value="1"/>
</dbReference>
<dbReference type="GO" id="GO:0016743">
    <property type="term" value="F:carboxyl- or carbamoyltransferase activity"/>
    <property type="evidence" value="ECO:0007669"/>
    <property type="project" value="InterPro"/>
</dbReference>
<evidence type="ECO:0000256" key="3">
    <source>
        <dbReference type="ARBA" id="ARBA00022516"/>
    </source>
</evidence>
<feature type="domain" description="CoA carboxyltransferase C-terminal" evidence="11">
    <location>
        <begin position="35"/>
        <end position="266"/>
    </location>
</feature>
<gene>
    <name evidence="12" type="primary">accA</name>
    <name evidence="12" type="ORF">KL86APRO_20187</name>
</gene>
<keyword evidence="9" id="KW-0275">Fatty acid biosynthesis</keyword>
<protein>
    <recommendedName>
        <fullName evidence="2">acetyl-CoA carboxytransferase</fullName>
        <ecNumber evidence="2">2.1.3.15</ecNumber>
    </recommendedName>
</protein>
<dbReference type="GO" id="GO:2001295">
    <property type="term" value="P:malonyl-CoA biosynthetic process"/>
    <property type="evidence" value="ECO:0007669"/>
    <property type="project" value="UniProtKB-UniPathway"/>
</dbReference>
<keyword evidence="8" id="KW-0443">Lipid metabolism</keyword>
<comment type="catalytic activity">
    <reaction evidence="10">
        <text>N(6)-carboxybiotinyl-L-lysyl-[protein] + acetyl-CoA = N(6)-biotinyl-L-lysyl-[protein] + malonyl-CoA</text>
        <dbReference type="Rhea" id="RHEA:54728"/>
        <dbReference type="Rhea" id="RHEA-COMP:10505"/>
        <dbReference type="Rhea" id="RHEA-COMP:10506"/>
        <dbReference type="ChEBI" id="CHEBI:57288"/>
        <dbReference type="ChEBI" id="CHEBI:57384"/>
        <dbReference type="ChEBI" id="CHEBI:83144"/>
        <dbReference type="ChEBI" id="CHEBI:83145"/>
        <dbReference type="EC" id="2.1.3.15"/>
    </reaction>
</comment>
<accession>A0A212KI99</accession>
<evidence type="ECO:0000256" key="2">
    <source>
        <dbReference type="ARBA" id="ARBA00011883"/>
    </source>
</evidence>
<dbReference type="Pfam" id="PF03255">
    <property type="entry name" value="ACCA"/>
    <property type="match status" value="1"/>
</dbReference>
<keyword evidence="12" id="KW-0436">Ligase</keyword>
<dbReference type="InterPro" id="IPR001095">
    <property type="entry name" value="Acetyl_CoA_COase_a_su"/>
</dbReference>
<keyword evidence="7" id="KW-0067">ATP-binding</keyword>
<comment type="pathway">
    <text evidence="1">Lipid metabolism; malonyl-CoA biosynthesis; malonyl-CoA from acetyl-CoA: step 1/1.</text>
</comment>
<evidence type="ECO:0000313" key="12">
    <source>
        <dbReference type="EMBL" id="SBW11424.1"/>
    </source>
</evidence>
<dbReference type="AlphaFoldDB" id="A0A212KI99"/>
<evidence type="ECO:0000256" key="5">
    <source>
        <dbReference type="ARBA" id="ARBA00022741"/>
    </source>
</evidence>
<evidence type="ECO:0000259" key="11">
    <source>
        <dbReference type="PROSITE" id="PS50989"/>
    </source>
</evidence>
<dbReference type="PANTHER" id="PTHR42853:SF3">
    <property type="entry name" value="ACETYL-COENZYME A CARBOXYLASE CARBOXYL TRANSFERASE SUBUNIT ALPHA, CHLOROPLASTIC"/>
    <property type="match status" value="1"/>
</dbReference>
<dbReference type="PANTHER" id="PTHR42853">
    <property type="entry name" value="ACETYL-COENZYME A CARBOXYLASE CARBOXYL TRANSFERASE SUBUNIT ALPHA"/>
    <property type="match status" value="1"/>
</dbReference>
<dbReference type="InterPro" id="IPR011763">
    <property type="entry name" value="COA_CT_C"/>
</dbReference>
<dbReference type="UniPathway" id="UPA00655">
    <property type="reaction ID" value="UER00711"/>
</dbReference>
<dbReference type="PROSITE" id="PS50989">
    <property type="entry name" value="COA_CT_CTER"/>
    <property type="match status" value="1"/>
</dbReference>
<evidence type="ECO:0000256" key="4">
    <source>
        <dbReference type="ARBA" id="ARBA00022679"/>
    </source>
</evidence>
<evidence type="ECO:0000256" key="1">
    <source>
        <dbReference type="ARBA" id="ARBA00004956"/>
    </source>
</evidence>
<evidence type="ECO:0000256" key="8">
    <source>
        <dbReference type="ARBA" id="ARBA00023098"/>
    </source>
</evidence>
<reference evidence="12" key="1">
    <citation type="submission" date="2016-04" db="EMBL/GenBank/DDBJ databases">
        <authorList>
            <person name="Evans L.H."/>
            <person name="Alamgir A."/>
            <person name="Owens N."/>
            <person name="Weber N.D."/>
            <person name="Virtaneva K."/>
            <person name="Barbian K."/>
            <person name="Babar A."/>
            <person name="Rosenke K."/>
        </authorList>
    </citation>
    <scope>NUCLEOTIDE SEQUENCE</scope>
    <source>
        <strain evidence="12">86</strain>
    </source>
</reference>
<dbReference type="Gene3D" id="3.90.226.10">
    <property type="entry name" value="2-enoyl-CoA Hydratase, Chain A, domain 1"/>
    <property type="match status" value="1"/>
</dbReference>
<organism evidence="12">
    <name type="scientific">uncultured Alphaproteobacteria bacterium</name>
    <dbReference type="NCBI Taxonomy" id="91750"/>
    <lineage>
        <taxon>Bacteria</taxon>
        <taxon>Pseudomonadati</taxon>
        <taxon>Pseudomonadota</taxon>
        <taxon>Alphaproteobacteria</taxon>
        <taxon>environmental samples</taxon>
    </lineage>
</organism>
<name>A0A212KI99_9PROT</name>
<evidence type="ECO:0000256" key="7">
    <source>
        <dbReference type="ARBA" id="ARBA00022840"/>
    </source>
</evidence>
<dbReference type="EC" id="2.1.3.15" evidence="2"/>
<dbReference type="GO" id="GO:0009317">
    <property type="term" value="C:acetyl-CoA carboxylase complex"/>
    <property type="evidence" value="ECO:0007669"/>
    <property type="project" value="InterPro"/>
</dbReference>
<proteinExistence type="predicted"/>
<keyword evidence="4 12" id="KW-0808">Transferase</keyword>
<dbReference type="GO" id="GO:0006633">
    <property type="term" value="P:fatty acid biosynthetic process"/>
    <property type="evidence" value="ECO:0007669"/>
    <property type="project" value="UniProtKB-KW"/>
</dbReference>
<keyword evidence="3" id="KW-0444">Lipid biosynthesis</keyword>
<keyword evidence="6" id="KW-0276">Fatty acid metabolism</keyword>
<evidence type="ECO:0000256" key="9">
    <source>
        <dbReference type="ARBA" id="ARBA00023160"/>
    </source>
</evidence>
<dbReference type="GO" id="GO:0005524">
    <property type="term" value="F:ATP binding"/>
    <property type="evidence" value="ECO:0007669"/>
    <property type="project" value="UniProtKB-KW"/>
</dbReference>
<keyword evidence="5" id="KW-0547">Nucleotide-binding</keyword>